<dbReference type="NCBIfam" id="TIGR01726">
    <property type="entry name" value="HEQRo_perm_3TM"/>
    <property type="match status" value="1"/>
</dbReference>
<keyword evidence="2 8" id="KW-0813">Transport</keyword>
<dbReference type="InterPro" id="IPR000515">
    <property type="entry name" value="MetI-like"/>
</dbReference>
<evidence type="ECO:0000313" key="11">
    <source>
        <dbReference type="Proteomes" id="UP000467148"/>
    </source>
</evidence>
<dbReference type="AlphaFoldDB" id="A0A7I7T0M2"/>
<evidence type="ECO:0000256" key="5">
    <source>
        <dbReference type="ARBA" id="ARBA00022970"/>
    </source>
</evidence>
<dbReference type="CDD" id="cd06261">
    <property type="entry name" value="TM_PBP2"/>
    <property type="match status" value="1"/>
</dbReference>
<evidence type="ECO:0000259" key="9">
    <source>
        <dbReference type="PROSITE" id="PS50928"/>
    </source>
</evidence>
<keyword evidence="11" id="KW-1185">Reference proteome</keyword>
<dbReference type="Proteomes" id="UP000467148">
    <property type="component" value="Chromosome"/>
</dbReference>
<keyword evidence="5" id="KW-0029">Amino-acid transport</keyword>
<reference evidence="10 11" key="1">
    <citation type="journal article" date="2019" name="Emerg. Microbes Infect.">
        <title>Comprehensive subspecies identification of 175 nontuberculous mycobacteria species based on 7547 genomic profiles.</title>
        <authorList>
            <person name="Matsumoto Y."/>
            <person name="Kinjo T."/>
            <person name="Motooka D."/>
            <person name="Nabeya D."/>
            <person name="Jung N."/>
            <person name="Uechi K."/>
            <person name="Horii T."/>
            <person name="Iida T."/>
            <person name="Fujita J."/>
            <person name="Nakamura S."/>
        </authorList>
    </citation>
    <scope>NUCLEOTIDE SEQUENCE [LARGE SCALE GENOMIC DNA]</scope>
    <source>
        <strain evidence="10 11">JCM 30396</strain>
    </source>
</reference>
<evidence type="ECO:0000256" key="3">
    <source>
        <dbReference type="ARBA" id="ARBA00022475"/>
    </source>
</evidence>
<dbReference type="KEGG" id="mhev:MHEL_08310"/>
<gene>
    <name evidence="10" type="ORF">MHEL_08310</name>
</gene>
<accession>A0A7I7T0M2</accession>
<dbReference type="GO" id="GO:0006865">
    <property type="term" value="P:amino acid transport"/>
    <property type="evidence" value="ECO:0007669"/>
    <property type="project" value="UniProtKB-KW"/>
</dbReference>
<comment type="similarity">
    <text evidence="8">Belongs to the binding-protein-dependent transport system permease family.</text>
</comment>
<feature type="transmembrane region" description="Helical" evidence="8">
    <location>
        <begin position="81"/>
        <end position="102"/>
    </location>
</feature>
<keyword evidence="4 8" id="KW-0812">Transmembrane</keyword>
<name>A0A7I7T0M2_9MYCO</name>
<sequence length="216" mass="23292">MTTHTWLIVAQGIVTTLQLTVVGFALGAVLGLPLLVLRISRIWVLRAAARVFIEITRGVPLIIWLFLIYNGPTQFNPALGSVFTSWRSAVIAIGVVSAAYMAEIYRGALRAVDQGQFEASRALGMSQIDTASRIVGPQMIRVAIPASASYAIGLLKDSSLASTIGVFEITYYATTASSNTSSVTPFFVAGIYYVALTFPSAWAARRVEARMLERVA</sequence>
<evidence type="ECO:0000256" key="2">
    <source>
        <dbReference type="ARBA" id="ARBA00022448"/>
    </source>
</evidence>
<dbReference type="PROSITE" id="PS50928">
    <property type="entry name" value="ABC_TM1"/>
    <property type="match status" value="1"/>
</dbReference>
<dbReference type="PANTHER" id="PTHR30614">
    <property type="entry name" value="MEMBRANE COMPONENT OF AMINO ACID ABC TRANSPORTER"/>
    <property type="match status" value="1"/>
</dbReference>
<keyword evidence="3" id="KW-1003">Cell membrane</keyword>
<dbReference type="InterPro" id="IPR043429">
    <property type="entry name" value="ArtM/GltK/GlnP/TcyL/YhdX-like"/>
</dbReference>
<dbReference type="GO" id="GO:0022857">
    <property type="term" value="F:transmembrane transporter activity"/>
    <property type="evidence" value="ECO:0007669"/>
    <property type="project" value="InterPro"/>
</dbReference>
<feature type="domain" description="ABC transmembrane type-1" evidence="9">
    <location>
        <begin position="13"/>
        <end position="204"/>
    </location>
</feature>
<organism evidence="10 11">
    <name type="scientific">Mycolicibacterium helvum</name>
    <dbReference type="NCBI Taxonomy" id="1534349"/>
    <lineage>
        <taxon>Bacteria</taxon>
        <taxon>Bacillati</taxon>
        <taxon>Actinomycetota</taxon>
        <taxon>Actinomycetes</taxon>
        <taxon>Mycobacteriales</taxon>
        <taxon>Mycobacteriaceae</taxon>
        <taxon>Mycolicibacterium</taxon>
    </lineage>
</organism>
<evidence type="ECO:0000256" key="4">
    <source>
        <dbReference type="ARBA" id="ARBA00022692"/>
    </source>
</evidence>
<dbReference type="InterPro" id="IPR010065">
    <property type="entry name" value="AA_ABC_transptr_permease_3TM"/>
</dbReference>
<evidence type="ECO:0000256" key="7">
    <source>
        <dbReference type="ARBA" id="ARBA00023136"/>
    </source>
</evidence>
<protein>
    <submittedName>
        <fullName evidence="10">ABC transporter permease</fullName>
    </submittedName>
</protein>
<dbReference type="RefSeq" id="WP_163746378.1">
    <property type="nucleotide sequence ID" value="NZ_AP022596.1"/>
</dbReference>
<dbReference type="Gene3D" id="1.10.3720.10">
    <property type="entry name" value="MetI-like"/>
    <property type="match status" value="1"/>
</dbReference>
<dbReference type="PANTHER" id="PTHR30614:SF0">
    <property type="entry name" value="L-CYSTINE TRANSPORT SYSTEM PERMEASE PROTEIN TCYL"/>
    <property type="match status" value="1"/>
</dbReference>
<feature type="transmembrane region" description="Helical" evidence="8">
    <location>
        <begin position="6"/>
        <end position="35"/>
    </location>
</feature>
<dbReference type="EMBL" id="AP022596">
    <property type="protein sequence ID" value="BBY62588.1"/>
    <property type="molecule type" value="Genomic_DNA"/>
</dbReference>
<dbReference type="SUPFAM" id="SSF161098">
    <property type="entry name" value="MetI-like"/>
    <property type="match status" value="1"/>
</dbReference>
<evidence type="ECO:0000256" key="1">
    <source>
        <dbReference type="ARBA" id="ARBA00004651"/>
    </source>
</evidence>
<dbReference type="Pfam" id="PF00528">
    <property type="entry name" value="BPD_transp_1"/>
    <property type="match status" value="1"/>
</dbReference>
<keyword evidence="6 8" id="KW-1133">Transmembrane helix</keyword>
<comment type="subcellular location">
    <subcellularLocation>
        <location evidence="1 8">Cell membrane</location>
        <topology evidence="1 8">Multi-pass membrane protein</topology>
    </subcellularLocation>
</comment>
<proteinExistence type="inferred from homology"/>
<evidence type="ECO:0000256" key="8">
    <source>
        <dbReference type="RuleBase" id="RU363032"/>
    </source>
</evidence>
<dbReference type="GO" id="GO:0043190">
    <property type="term" value="C:ATP-binding cassette (ABC) transporter complex"/>
    <property type="evidence" value="ECO:0007669"/>
    <property type="project" value="InterPro"/>
</dbReference>
<evidence type="ECO:0000256" key="6">
    <source>
        <dbReference type="ARBA" id="ARBA00022989"/>
    </source>
</evidence>
<keyword evidence="7 8" id="KW-0472">Membrane</keyword>
<feature type="transmembrane region" description="Helical" evidence="8">
    <location>
        <begin position="47"/>
        <end position="69"/>
    </location>
</feature>
<evidence type="ECO:0000313" key="10">
    <source>
        <dbReference type="EMBL" id="BBY62588.1"/>
    </source>
</evidence>
<dbReference type="InterPro" id="IPR035906">
    <property type="entry name" value="MetI-like_sf"/>
</dbReference>